<reference evidence="7 8" key="1">
    <citation type="journal article" date="2018" name="Mycol. Prog.">
        <title>Coniella lustricola, a new species from submerged detritus.</title>
        <authorList>
            <person name="Raudabaugh D.B."/>
            <person name="Iturriaga T."/>
            <person name="Carver A."/>
            <person name="Mondo S."/>
            <person name="Pangilinan J."/>
            <person name="Lipzen A."/>
            <person name="He G."/>
            <person name="Amirebrahimi M."/>
            <person name="Grigoriev I.V."/>
            <person name="Miller A.N."/>
        </authorList>
    </citation>
    <scope>NUCLEOTIDE SEQUENCE [LARGE SCALE GENOMIC DNA]</scope>
    <source>
        <strain evidence="7 8">B22-T-1</strain>
    </source>
</reference>
<comment type="similarity">
    <text evidence="1">Belongs to the glycosyl hydrolase 37 family.</text>
</comment>
<gene>
    <name evidence="7" type="ORF">BD289DRAFT_502214</name>
</gene>
<organism evidence="7 8">
    <name type="scientific">Coniella lustricola</name>
    <dbReference type="NCBI Taxonomy" id="2025994"/>
    <lineage>
        <taxon>Eukaryota</taxon>
        <taxon>Fungi</taxon>
        <taxon>Dikarya</taxon>
        <taxon>Ascomycota</taxon>
        <taxon>Pezizomycotina</taxon>
        <taxon>Sordariomycetes</taxon>
        <taxon>Sordariomycetidae</taxon>
        <taxon>Diaporthales</taxon>
        <taxon>Schizoparmaceae</taxon>
        <taxon>Coniella</taxon>
    </lineage>
</organism>
<name>A0A2T3AMQ4_9PEZI</name>
<dbReference type="PANTHER" id="PTHR23403">
    <property type="entry name" value="TREHALASE"/>
    <property type="match status" value="1"/>
</dbReference>
<dbReference type="Proteomes" id="UP000241462">
    <property type="component" value="Unassembled WGS sequence"/>
</dbReference>
<keyword evidence="7" id="KW-0378">Hydrolase</keyword>
<proteinExistence type="inferred from homology"/>
<dbReference type="STRING" id="2025994.A0A2T3AMQ4"/>
<dbReference type="EMBL" id="KZ678374">
    <property type="protein sequence ID" value="PSS03696.1"/>
    <property type="molecule type" value="Genomic_DNA"/>
</dbReference>
<accession>A0A2T3AMQ4</accession>
<evidence type="ECO:0000256" key="2">
    <source>
        <dbReference type="ARBA" id="ARBA00012757"/>
    </source>
</evidence>
<dbReference type="InterPro" id="IPR008928">
    <property type="entry name" value="6-hairpin_glycosidase_sf"/>
</dbReference>
<evidence type="ECO:0000256" key="5">
    <source>
        <dbReference type="ARBA" id="ARBA00031637"/>
    </source>
</evidence>
<dbReference type="Pfam" id="PF01204">
    <property type="entry name" value="Trehalase"/>
    <property type="match status" value="1"/>
</dbReference>
<keyword evidence="8" id="KW-1185">Reference proteome</keyword>
<evidence type="ECO:0000313" key="8">
    <source>
        <dbReference type="Proteomes" id="UP000241462"/>
    </source>
</evidence>
<feature type="chain" id="PRO_5015635278" description="Cytosolic neutral trehalase" evidence="6">
    <location>
        <begin position="22"/>
        <end position="227"/>
    </location>
</feature>
<dbReference type="OrthoDB" id="5236901at2759"/>
<evidence type="ECO:0000256" key="6">
    <source>
        <dbReference type="SAM" id="SignalP"/>
    </source>
</evidence>
<dbReference type="PANTHER" id="PTHR23403:SF1">
    <property type="entry name" value="TREHALASE"/>
    <property type="match status" value="1"/>
</dbReference>
<feature type="signal peptide" evidence="6">
    <location>
        <begin position="1"/>
        <end position="21"/>
    </location>
</feature>
<evidence type="ECO:0000256" key="4">
    <source>
        <dbReference type="ARBA" id="ARBA00030473"/>
    </source>
</evidence>
<dbReference type="InParanoid" id="A0A2T3AMQ4"/>
<keyword evidence="7" id="KW-0326">Glycosidase</keyword>
<evidence type="ECO:0000256" key="3">
    <source>
        <dbReference type="ARBA" id="ARBA00024422"/>
    </source>
</evidence>
<keyword evidence="6" id="KW-0732">Signal</keyword>
<dbReference type="EC" id="3.2.1.28" evidence="2"/>
<dbReference type="SUPFAM" id="SSF48208">
    <property type="entry name" value="Six-hairpin glycosidases"/>
    <property type="match status" value="1"/>
</dbReference>
<dbReference type="Gene3D" id="1.50.10.10">
    <property type="match status" value="1"/>
</dbReference>
<sequence>MVLISFTSLVALGFLPSGVVAIYHYGNNSAPCDSPLFCFGPVLHDVQMGQPRVFDDSKTFVDMPTRFPLKKVQDAYEQLPVPLRNNTLLQRFLKDHFVPAGSELVELADWSLTTNASFISSIKNPIIEEFVQKTVGKWANLTRIFNESVICDQCEGSFVPIKRPFVIAGGRFREPYCWDSYWILQGLLRTGGSFTQISRNQIENLLDNVEDYGFVPNGGRKYYLHRS</sequence>
<dbReference type="InterPro" id="IPR001661">
    <property type="entry name" value="Glyco_hydro_37"/>
</dbReference>
<dbReference type="GO" id="GO:0004555">
    <property type="term" value="F:alpha,alpha-trehalase activity"/>
    <property type="evidence" value="ECO:0007669"/>
    <property type="project" value="UniProtKB-EC"/>
</dbReference>
<dbReference type="GO" id="GO:0005993">
    <property type="term" value="P:trehalose catabolic process"/>
    <property type="evidence" value="ECO:0007669"/>
    <property type="project" value="TreeGrafter"/>
</dbReference>
<evidence type="ECO:0000256" key="1">
    <source>
        <dbReference type="ARBA" id="ARBA00005615"/>
    </source>
</evidence>
<dbReference type="AlphaFoldDB" id="A0A2T3AMQ4"/>
<protein>
    <recommendedName>
        <fullName evidence="3">Cytosolic neutral trehalase</fullName>
        <ecNumber evidence="2">3.2.1.28</ecNumber>
    </recommendedName>
    <alternativeName>
        <fullName evidence="4">Alpha,alpha-trehalase</fullName>
    </alternativeName>
    <alternativeName>
        <fullName evidence="5">Alpha,alpha-trehalose glucohydrolase</fullName>
    </alternativeName>
</protein>
<evidence type="ECO:0000313" key="7">
    <source>
        <dbReference type="EMBL" id="PSS03696.1"/>
    </source>
</evidence>
<dbReference type="InterPro" id="IPR012341">
    <property type="entry name" value="6hp_glycosidase-like_sf"/>
</dbReference>